<proteinExistence type="predicted"/>
<reference evidence="2" key="1">
    <citation type="journal article" date="2018" name="Gigascience">
        <title>Genome assembly of the Pink Ipe (Handroanthus impetiginosus, Bignoniaceae), a highly valued, ecologically keystone Neotropical timber forest tree.</title>
        <authorList>
            <person name="Silva-Junior O.B."/>
            <person name="Grattapaglia D."/>
            <person name="Novaes E."/>
            <person name="Collevatti R.G."/>
        </authorList>
    </citation>
    <scope>NUCLEOTIDE SEQUENCE [LARGE SCALE GENOMIC DNA]</scope>
    <source>
        <strain evidence="2">cv. UFG-1</strain>
    </source>
</reference>
<accession>A0A2G9GHC1</accession>
<protein>
    <submittedName>
        <fullName evidence="1">Uncharacterized protein</fullName>
    </submittedName>
</protein>
<evidence type="ECO:0000313" key="1">
    <source>
        <dbReference type="EMBL" id="PIN04681.1"/>
    </source>
</evidence>
<comment type="caution">
    <text evidence="1">The sequence shown here is derived from an EMBL/GenBank/DDBJ whole genome shotgun (WGS) entry which is preliminary data.</text>
</comment>
<dbReference type="Proteomes" id="UP000231279">
    <property type="component" value="Unassembled WGS sequence"/>
</dbReference>
<evidence type="ECO:0000313" key="2">
    <source>
        <dbReference type="Proteomes" id="UP000231279"/>
    </source>
</evidence>
<organism evidence="1 2">
    <name type="scientific">Handroanthus impetiginosus</name>
    <dbReference type="NCBI Taxonomy" id="429701"/>
    <lineage>
        <taxon>Eukaryota</taxon>
        <taxon>Viridiplantae</taxon>
        <taxon>Streptophyta</taxon>
        <taxon>Embryophyta</taxon>
        <taxon>Tracheophyta</taxon>
        <taxon>Spermatophyta</taxon>
        <taxon>Magnoliopsida</taxon>
        <taxon>eudicotyledons</taxon>
        <taxon>Gunneridae</taxon>
        <taxon>Pentapetalae</taxon>
        <taxon>asterids</taxon>
        <taxon>lamiids</taxon>
        <taxon>Lamiales</taxon>
        <taxon>Bignoniaceae</taxon>
        <taxon>Crescentiina</taxon>
        <taxon>Tabebuia alliance</taxon>
        <taxon>Handroanthus</taxon>
    </lineage>
</organism>
<gene>
    <name evidence="1" type="ORF">CDL12_22789</name>
</gene>
<sequence>MNKIESKKTMFCAVNVCDAMSMHLSCFLPQLNTCPLIDLTCGENTSLFHAKTSRASNCIAMAQSLM</sequence>
<dbReference type="AlphaFoldDB" id="A0A2G9GHC1"/>
<dbReference type="EMBL" id="NKXS01005049">
    <property type="protein sequence ID" value="PIN04681.1"/>
    <property type="molecule type" value="Genomic_DNA"/>
</dbReference>
<keyword evidence="2" id="KW-1185">Reference proteome</keyword>
<name>A0A2G9GHC1_9LAMI</name>